<dbReference type="InterPro" id="IPR010359">
    <property type="entry name" value="IrrE_HExxH"/>
</dbReference>
<comment type="caution">
    <text evidence="2">The sequence shown here is derived from an EMBL/GenBank/DDBJ whole genome shotgun (WGS) entry which is preliminary data.</text>
</comment>
<dbReference type="EMBL" id="AGIZ01000002">
    <property type="protein sequence ID" value="EHC18636.1"/>
    <property type="molecule type" value="Genomic_DNA"/>
</dbReference>
<dbReference type="Pfam" id="PF06114">
    <property type="entry name" value="Peptidase_M78"/>
    <property type="match status" value="1"/>
</dbReference>
<dbReference type="PATRIC" id="fig|741277.3.peg.718"/>
<evidence type="ECO:0000313" key="2">
    <source>
        <dbReference type="EMBL" id="EHC18636.1"/>
    </source>
</evidence>
<evidence type="ECO:0000313" key="3">
    <source>
        <dbReference type="Proteomes" id="UP000004344"/>
    </source>
</evidence>
<sequence>MTQTQIKDMKTLYERLSEVGFPEKFVREKALPDWWDEEFETKPAAVVEAAAYVSRRLNLDIISLLKSEVAPTFRESCKTKFKRKQGTSDQQILIAHCMAARVAEMLAYACVTELQPLPNSAKCVRDEILKERQYVNLEGLLEFCWSYGIPVVHFNGFPRSQGVCKFDGMAAFFYKRPVIVISLTHHSPARLLFILAHELGHIIKGHVNNNAIVDEEIDPDSTDTDEIEASEFAVELLLGKPDIGYYTPRYFKGEELAAYAQDISRRDSVDPGVVLLNYAWIKANRTAIQKDKSIIWATASKALKIIEGNVDAPKLINSYARKHLDLDKLDGDSQDYLELVLEE</sequence>
<dbReference type="Gene3D" id="1.10.10.2910">
    <property type="match status" value="1"/>
</dbReference>
<proteinExistence type="predicted"/>
<organism evidence="2 3">
    <name type="scientific">Fischerella thermalis JSC-11</name>
    <dbReference type="NCBI Taxonomy" id="741277"/>
    <lineage>
        <taxon>Bacteria</taxon>
        <taxon>Bacillati</taxon>
        <taxon>Cyanobacteriota</taxon>
        <taxon>Cyanophyceae</taxon>
        <taxon>Nostocales</taxon>
        <taxon>Hapalosiphonaceae</taxon>
        <taxon>Fischerella</taxon>
    </lineage>
</organism>
<dbReference type="RefSeq" id="WP_009454675.1">
    <property type="nucleotide sequence ID" value="NZ_AGIZ01000002.1"/>
</dbReference>
<reference evidence="2 3" key="1">
    <citation type="submission" date="2011-09" db="EMBL/GenBank/DDBJ databases">
        <title>The draft genome of Fischerella sp. JSC-11.</title>
        <authorList>
            <consortium name="US DOE Joint Genome Institute (JGI-PGF)"/>
            <person name="Lucas S."/>
            <person name="Han J."/>
            <person name="Lapidus A."/>
            <person name="Cheng J.-F."/>
            <person name="Goodwin L."/>
            <person name="Pitluck S."/>
            <person name="Peters L."/>
            <person name="Land M.L."/>
            <person name="Hauser L."/>
            <person name="Sarkisova S."/>
            <person name="Bryant D.A."/>
            <person name="Brown I."/>
            <person name="Woyke T.J."/>
        </authorList>
    </citation>
    <scope>NUCLEOTIDE SEQUENCE [LARGE SCALE GENOMIC DNA]</scope>
    <source>
        <strain evidence="2 3">JSC-11</strain>
    </source>
</reference>
<dbReference type="AlphaFoldDB" id="G6FP36"/>
<dbReference type="Proteomes" id="UP000004344">
    <property type="component" value="Unassembled WGS sequence"/>
</dbReference>
<keyword evidence="3" id="KW-1185">Reference proteome</keyword>
<name>G6FP36_9CYAN</name>
<protein>
    <recommendedName>
        <fullName evidence="1">IrrE N-terminal-like domain-containing protein</fullName>
    </recommendedName>
</protein>
<evidence type="ECO:0000259" key="1">
    <source>
        <dbReference type="Pfam" id="PF06114"/>
    </source>
</evidence>
<accession>G6FP36</accession>
<gene>
    <name evidence="2" type="ORF">FJSC11DRAFT_0616</name>
</gene>
<feature type="domain" description="IrrE N-terminal-like" evidence="1">
    <location>
        <begin position="174"/>
        <end position="259"/>
    </location>
</feature>